<dbReference type="RefSeq" id="WP_004127250.1">
    <property type="nucleotide sequence ID" value="NZ_AQHN01000089.1"/>
</dbReference>
<evidence type="ECO:0000256" key="2">
    <source>
        <dbReference type="SAM" id="Phobius"/>
    </source>
</evidence>
<reference evidence="3 4" key="1">
    <citation type="journal article" date="2012" name="BMC Genomics">
        <title>Genomic basis of broad host range and environmental adaptability of Rhizobium tropici CIAT 899 and Rhizobium sp. PRF 81 which are used in inoculants for common bean (Phaseolus vulgaris L.).</title>
        <authorList>
            <person name="Ormeno-Orrillo E."/>
            <person name="Menna P."/>
            <person name="Almeida L.G."/>
            <person name="Ollero F.J."/>
            <person name="Nicolas M.F."/>
            <person name="Pains Rodrigues E."/>
            <person name="Shigueyoshi Nakatani A."/>
            <person name="Silva Batista J.S."/>
            <person name="Oliveira Chueire L.M."/>
            <person name="Souza R.C."/>
            <person name="Ribeiro Vasconcelos A.T."/>
            <person name="Megias M."/>
            <person name="Hungria M."/>
            <person name="Martinez-Romero E."/>
        </authorList>
    </citation>
    <scope>NUCLEOTIDE SEQUENCE [LARGE SCALE GENOMIC DNA]</scope>
    <source>
        <strain evidence="3 4">PRF 81</strain>
    </source>
</reference>
<keyword evidence="2" id="KW-0472">Membrane</keyword>
<feature type="region of interest" description="Disordered" evidence="1">
    <location>
        <begin position="1"/>
        <end position="50"/>
    </location>
</feature>
<dbReference type="Proteomes" id="UP000012429">
    <property type="component" value="Unassembled WGS sequence"/>
</dbReference>
<sequence length="87" mass="9623">MATVRTQPCRHPVADARHHLADRIPHPAPDSSRRSYQTVNGKPQYKSKRPPGAMTAPVLLAFVTTIITTLIPQIFLALLRRSSVVAE</sequence>
<dbReference type="AlphaFoldDB" id="N6UTW4"/>
<keyword evidence="2" id="KW-0812">Transmembrane</keyword>
<keyword evidence="4" id="KW-1185">Reference proteome</keyword>
<evidence type="ECO:0000256" key="1">
    <source>
        <dbReference type="SAM" id="MobiDB-lite"/>
    </source>
</evidence>
<gene>
    <name evidence="3" type="ORF">RHSP_83309</name>
</gene>
<organism evidence="3 4">
    <name type="scientific">Rhizobium freirei PRF 81</name>
    <dbReference type="NCBI Taxonomy" id="363754"/>
    <lineage>
        <taxon>Bacteria</taxon>
        <taxon>Pseudomonadati</taxon>
        <taxon>Pseudomonadota</taxon>
        <taxon>Alphaproteobacteria</taxon>
        <taxon>Hyphomicrobiales</taxon>
        <taxon>Rhizobiaceae</taxon>
        <taxon>Rhizobium/Agrobacterium group</taxon>
        <taxon>Rhizobium</taxon>
    </lineage>
</organism>
<dbReference type="STRING" id="363754.RHSP_83309"/>
<name>N6UTW4_9HYPH</name>
<feature type="compositionally biased region" description="Basic and acidic residues" evidence="1">
    <location>
        <begin position="12"/>
        <end position="25"/>
    </location>
</feature>
<evidence type="ECO:0000313" key="3">
    <source>
        <dbReference type="EMBL" id="ENN84246.1"/>
    </source>
</evidence>
<comment type="caution">
    <text evidence="3">The sequence shown here is derived from an EMBL/GenBank/DDBJ whole genome shotgun (WGS) entry which is preliminary data.</text>
</comment>
<feature type="transmembrane region" description="Helical" evidence="2">
    <location>
        <begin position="58"/>
        <end position="79"/>
    </location>
</feature>
<dbReference type="EMBL" id="AQHN01000089">
    <property type="protein sequence ID" value="ENN84246.1"/>
    <property type="molecule type" value="Genomic_DNA"/>
</dbReference>
<accession>N6UTW4</accession>
<evidence type="ECO:0000313" key="4">
    <source>
        <dbReference type="Proteomes" id="UP000012429"/>
    </source>
</evidence>
<protein>
    <submittedName>
        <fullName evidence="3">Uncharacterized protein</fullName>
    </submittedName>
</protein>
<keyword evidence="2" id="KW-1133">Transmembrane helix</keyword>
<proteinExistence type="predicted"/>
<dbReference type="PATRIC" id="fig|363754.4.peg.6081"/>
<dbReference type="OrthoDB" id="7056428at2"/>